<gene>
    <name evidence="3" type="ORF">SL103_11560</name>
</gene>
<dbReference type="SUPFAM" id="SSF50118">
    <property type="entry name" value="Cell growth inhibitor/plasmid maintenance toxic component"/>
    <property type="match status" value="1"/>
</dbReference>
<dbReference type="Proteomes" id="UP000094094">
    <property type="component" value="Chromosome"/>
</dbReference>
<evidence type="ECO:0000313" key="4">
    <source>
        <dbReference type="Proteomes" id="UP000094094"/>
    </source>
</evidence>
<organism evidence="3 4">
    <name type="scientific">Streptomyces lydicus</name>
    <dbReference type="NCBI Taxonomy" id="47763"/>
    <lineage>
        <taxon>Bacteria</taxon>
        <taxon>Bacillati</taxon>
        <taxon>Actinomycetota</taxon>
        <taxon>Actinomycetes</taxon>
        <taxon>Kitasatosporales</taxon>
        <taxon>Streptomycetaceae</taxon>
        <taxon>Streptomyces</taxon>
    </lineage>
</organism>
<dbReference type="Pfam" id="PF08940">
    <property type="entry name" value="DUF1918"/>
    <property type="match status" value="1"/>
</dbReference>
<feature type="domain" description="DUF1918" evidence="2">
    <location>
        <begin position="1"/>
        <end position="57"/>
    </location>
</feature>
<keyword evidence="4" id="KW-1185">Reference proteome</keyword>
<dbReference type="AlphaFoldDB" id="A0A1D7VJ75"/>
<dbReference type="InterPro" id="IPR015035">
    <property type="entry name" value="DUF1918"/>
</dbReference>
<dbReference type="Gene3D" id="2.30.30.440">
    <property type="entry name" value="Domain of unknown function DUF1918"/>
    <property type="match status" value="1"/>
</dbReference>
<reference evidence="3 4" key="1">
    <citation type="submission" date="2016-09" db="EMBL/GenBank/DDBJ databases">
        <title>Complete genome sequencing of Streptomyces lydicus 103 and metabolic pathways analysis of antibiotic biosynthesis.</title>
        <authorList>
            <person name="Jia N."/>
            <person name="Ding M.-Z."/>
            <person name="Gao F."/>
            <person name="Yuan Y.-J."/>
        </authorList>
    </citation>
    <scope>NUCLEOTIDE SEQUENCE [LARGE SCALE GENOMIC DNA]</scope>
    <source>
        <strain evidence="3 4">103</strain>
    </source>
</reference>
<sequence length="69" mass="7454">MHATKGDRLVVHGRTVGHHDHVVEIIEVMGTNGDPPYRVRAEDGHEAIVSPGPDCVVRHGKTGEVDPGR</sequence>
<evidence type="ECO:0000313" key="3">
    <source>
        <dbReference type="EMBL" id="AOP46799.1"/>
    </source>
</evidence>
<dbReference type="EMBL" id="CP017157">
    <property type="protein sequence ID" value="AOP46799.1"/>
    <property type="molecule type" value="Genomic_DNA"/>
</dbReference>
<accession>A0A1D7VJ75</accession>
<proteinExistence type="predicted"/>
<protein>
    <recommendedName>
        <fullName evidence="2">DUF1918 domain-containing protein</fullName>
    </recommendedName>
</protein>
<dbReference type="OrthoDB" id="4828144at2"/>
<dbReference type="KEGG" id="slc:SL103_11560"/>
<name>A0A1D7VJ75_9ACTN</name>
<evidence type="ECO:0000259" key="2">
    <source>
        <dbReference type="Pfam" id="PF08940"/>
    </source>
</evidence>
<feature type="region of interest" description="Disordered" evidence="1">
    <location>
        <begin position="48"/>
        <end position="69"/>
    </location>
</feature>
<evidence type="ECO:0000256" key="1">
    <source>
        <dbReference type="SAM" id="MobiDB-lite"/>
    </source>
</evidence>
<dbReference type="RefSeq" id="WP_069568776.1">
    <property type="nucleotide sequence ID" value="NZ_CP017157.1"/>
</dbReference>